<gene>
    <name evidence="2" type="ORF">NTA49_15705</name>
</gene>
<reference evidence="2" key="1">
    <citation type="submission" date="2022-07" db="EMBL/GenBank/DDBJ databases">
        <title>Pseudosulfitobacter sp. strain AP-MA-4, whole genome sequence.</title>
        <authorList>
            <person name="Jiang Y."/>
        </authorList>
    </citation>
    <scope>NUCLEOTIDE SEQUENCE</scope>
    <source>
        <strain evidence="2">AP-MA-4</strain>
    </source>
</reference>
<proteinExistence type="predicted"/>
<accession>A0ABT1Z4C6</accession>
<feature type="chain" id="PRO_5045956585" description="DUF560 domain-containing protein" evidence="1">
    <location>
        <begin position="26"/>
        <end position="470"/>
    </location>
</feature>
<comment type="caution">
    <text evidence="2">The sequence shown here is derived from an EMBL/GenBank/DDBJ whole genome shotgun (WGS) entry which is preliminary data.</text>
</comment>
<evidence type="ECO:0000256" key="1">
    <source>
        <dbReference type="SAM" id="SignalP"/>
    </source>
</evidence>
<sequence length="470" mass="49497">MIRIRHLLCVTAVAAPGFGAVVAIAGTDDVKAAPVETTVSLGDARALAHVALSRGDADLALKLGTSLLQADARDANALAIVAAAEAQRGNHRASRRAAGRAYRASDDDTSRLKAAQFAARAAMLDKRPTLTQIWLRRAATNTTNPEDIKRIGADYARVRAMNPFSFRIGASVSPSDNVNNGADSALQTIDGVPIVGSLSGSAQALSGTVATTDIALGYRIAQSDTGVTEIGTRLYVKRVSLSSEAKAMAPGFSGADLGSTYADVSIDRRFRWGKPGNTASVGLALGKTWSGGDASYDFASLRASRSVGLGARTRLGFSAALEERKSAVRASQDQTLTTFGAQLSHKLTRGDTVGLSFSLSDVDAGHINQRQSSASVRASYHFGQSIGPAQVTASLIVGQSQYDDFSVGWIAVPGGREDTSFYGDVTFFFADYDYAGFAPSVRLRAGQRQSNVSRYEGAEFSVNFEVKSVF</sequence>
<evidence type="ECO:0008006" key="4">
    <source>
        <dbReference type="Google" id="ProtNLM"/>
    </source>
</evidence>
<evidence type="ECO:0000313" key="2">
    <source>
        <dbReference type="EMBL" id="MCR8827986.1"/>
    </source>
</evidence>
<keyword evidence="1" id="KW-0732">Signal</keyword>
<dbReference type="EMBL" id="JANKJG010000014">
    <property type="protein sequence ID" value="MCR8827986.1"/>
    <property type="molecule type" value="Genomic_DNA"/>
</dbReference>
<organism evidence="2 3">
    <name type="scientific">Pseudosulfitobacter koreensis</name>
    <dbReference type="NCBI Taxonomy" id="2968472"/>
    <lineage>
        <taxon>Bacteria</taxon>
        <taxon>Pseudomonadati</taxon>
        <taxon>Pseudomonadota</taxon>
        <taxon>Alphaproteobacteria</taxon>
        <taxon>Rhodobacterales</taxon>
        <taxon>Roseobacteraceae</taxon>
        <taxon>Pseudosulfitobacter</taxon>
    </lineage>
</organism>
<dbReference type="SUPFAM" id="SSF56935">
    <property type="entry name" value="Porins"/>
    <property type="match status" value="1"/>
</dbReference>
<dbReference type="RefSeq" id="WP_258295756.1">
    <property type="nucleotide sequence ID" value="NZ_JANKJG010000014.1"/>
</dbReference>
<dbReference type="Proteomes" id="UP001165396">
    <property type="component" value="Unassembled WGS sequence"/>
</dbReference>
<protein>
    <recommendedName>
        <fullName evidence="4">DUF560 domain-containing protein</fullName>
    </recommendedName>
</protein>
<evidence type="ECO:0000313" key="3">
    <source>
        <dbReference type="Proteomes" id="UP001165396"/>
    </source>
</evidence>
<keyword evidence="3" id="KW-1185">Reference proteome</keyword>
<feature type="signal peptide" evidence="1">
    <location>
        <begin position="1"/>
        <end position="25"/>
    </location>
</feature>
<name>A0ABT1Z4C6_9RHOB</name>